<evidence type="ECO:0000256" key="2">
    <source>
        <dbReference type="SAM" id="SignalP"/>
    </source>
</evidence>
<reference evidence="3" key="1">
    <citation type="submission" date="2019-12" db="EMBL/GenBank/DDBJ databases">
        <title>An insight into the sialome of adult female Ixodes ricinus ticks feeding for 6 days.</title>
        <authorList>
            <person name="Perner J."/>
            <person name="Ribeiro J.M.C."/>
        </authorList>
    </citation>
    <scope>NUCLEOTIDE SEQUENCE</scope>
    <source>
        <strain evidence="3">Semi-engorged</strain>
        <tissue evidence="3">Salivary glands</tissue>
    </source>
</reference>
<accession>A0A6B0UMU9</accession>
<feature type="signal peptide" evidence="2">
    <location>
        <begin position="1"/>
        <end position="24"/>
    </location>
</feature>
<protein>
    <recommendedName>
        <fullName evidence="4">Secreted protein</fullName>
    </recommendedName>
</protein>
<keyword evidence="1" id="KW-0472">Membrane</keyword>
<proteinExistence type="predicted"/>
<feature type="transmembrane region" description="Helical" evidence="1">
    <location>
        <begin position="98"/>
        <end position="115"/>
    </location>
</feature>
<evidence type="ECO:0000313" key="3">
    <source>
        <dbReference type="EMBL" id="MXU90718.1"/>
    </source>
</evidence>
<feature type="chain" id="PRO_5025442113" description="Secreted protein" evidence="2">
    <location>
        <begin position="25"/>
        <end position="117"/>
    </location>
</feature>
<evidence type="ECO:0008006" key="4">
    <source>
        <dbReference type="Google" id="ProtNLM"/>
    </source>
</evidence>
<evidence type="ECO:0000256" key="1">
    <source>
        <dbReference type="SAM" id="Phobius"/>
    </source>
</evidence>
<sequence length="117" mass="13507">MTPIFNFFLWYMMDFFNWVSLSRGSLEVSRLVPRTVTFASSILLRKGARPSGPSSNSWLPRHTESYIILDIASATMLYFKTVYHTVPWKKSPPLKKNVFLFLFFISLTLVIILATPP</sequence>
<dbReference type="EMBL" id="GIFC01008635">
    <property type="protein sequence ID" value="MXU90718.1"/>
    <property type="molecule type" value="Transcribed_RNA"/>
</dbReference>
<dbReference type="AlphaFoldDB" id="A0A6B0UMU9"/>
<name>A0A6B0UMU9_IXORI</name>
<organism evidence="3">
    <name type="scientific">Ixodes ricinus</name>
    <name type="common">Common tick</name>
    <name type="synonym">Acarus ricinus</name>
    <dbReference type="NCBI Taxonomy" id="34613"/>
    <lineage>
        <taxon>Eukaryota</taxon>
        <taxon>Metazoa</taxon>
        <taxon>Ecdysozoa</taxon>
        <taxon>Arthropoda</taxon>
        <taxon>Chelicerata</taxon>
        <taxon>Arachnida</taxon>
        <taxon>Acari</taxon>
        <taxon>Parasitiformes</taxon>
        <taxon>Ixodida</taxon>
        <taxon>Ixodoidea</taxon>
        <taxon>Ixodidae</taxon>
        <taxon>Ixodinae</taxon>
        <taxon>Ixodes</taxon>
    </lineage>
</organism>
<keyword evidence="1" id="KW-0812">Transmembrane</keyword>
<keyword evidence="1" id="KW-1133">Transmembrane helix</keyword>
<keyword evidence="2" id="KW-0732">Signal</keyword>